<dbReference type="HOGENOM" id="CLU_2923837_0_0_1"/>
<name>U9TP83_RHIID</name>
<protein>
    <submittedName>
        <fullName evidence="1">Uncharacterized protein</fullName>
    </submittedName>
</protein>
<dbReference type="EMBL" id="KI293418">
    <property type="protein sequence ID" value="ESA05146.1"/>
    <property type="molecule type" value="Genomic_DNA"/>
</dbReference>
<dbReference type="AlphaFoldDB" id="U9TP83"/>
<evidence type="ECO:0000313" key="1">
    <source>
        <dbReference type="EMBL" id="ESA05146.1"/>
    </source>
</evidence>
<reference evidence="1" key="1">
    <citation type="submission" date="2013-07" db="EMBL/GenBank/DDBJ databases">
        <title>The genome of an arbuscular mycorrhizal fungus provides insights into the evolution of the oldest plant symbiosis.</title>
        <authorList>
            <consortium name="DOE Joint Genome Institute"/>
            <person name="Tisserant E."/>
            <person name="Malbreil M."/>
            <person name="Kuo A."/>
            <person name="Kohler A."/>
            <person name="Symeonidi A."/>
            <person name="Balestrini R."/>
            <person name="Charron P."/>
            <person name="Duensing N."/>
            <person name="Frei-dit-Frey N."/>
            <person name="Gianinazzi-Pearson V."/>
            <person name="Gilbert B."/>
            <person name="Handa Y."/>
            <person name="Hijri M."/>
            <person name="Kaul R."/>
            <person name="Kawaguchi M."/>
            <person name="Krajinski F."/>
            <person name="Lammers P."/>
            <person name="Lapierre D."/>
            <person name="Masclaux F.G."/>
            <person name="Murat C."/>
            <person name="Morin E."/>
            <person name="Ndikumana S."/>
            <person name="Pagni M."/>
            <person name="Petitpierre D."/>
            <person name="Requena N."/>
            <person name="Rosikiewicz P."/>
            <person name="Riley R."/>
            <person name="Saito K."/>
            <person name="San Clemente H."/>
            <person name="Shapiro H."/>
            <person name="van Tuinen D."/>
            <person name="Becard G."/>
            <person name="Bonfante P."/>
            <person name="Paszkowski U."/>
            <person name="Shachar-Hill Y."/>
            <person name="Young J.P."/>
            <person name="Sanders I.R."/>
            <person name="Henrissat B."/>
            <person name="Rensing S.A."/>
            <person name="Grigoriev I.V."/>
            <person name="Corradi N."/>
            <person name="Roux C."/>
            <person name="Martin F."/>
        </authorList>
    </citation>
    <scope>NUCLEOTIDE SEQUENCE</scope>
    <source>
        <strain evidence="1">DAOM 197198</strain>
    </source>
</reference>
<sequence>MASVKWVSVKWTLAKSSDTIIYNHDYLFCHILQIIIFGIEVGTDIRPSDLNQNSNKMKNRI</sequence>
<organism evidence="1">
    <name type="scientific">Rhizophagus irregularis (strain DAOM 181602 / DAOM 197198 / MUCL 43194)</name>
    <name type="common">Arbuscular mycorrhizal fungus</name>
    <name type="synonym">Glomus intraradices</name>
    <dbReference type="NCBI Taxonomy" id="747089"/>
    <lineage>
        <taxon>Eukaryota</taxon>
        <taxon>Fungi</taxon>
        <taxon>Fungi incertae sedis</taxon>
        <taxon>Mucoromycota</taxon>
        <taxon>Glomeromycotina</taxon>
        <taxon>Glomeromycetes</taxon>
        <taxon>Glomerales</taxon>
        <taxon>Glomeraceae</taxon>
        <taxon>Rhizophagus</taxon>
    </lineage>
</organism>
<proteinExistence type="predicted"/>
<gene>
    <name evidence="1" type="ORF">GLOINDRAFT_4179</name>
</gene>
<accession>U9TP83</accession>